<feature type="chain" id="PRO_5046349294" evidence="2">
    <location>
        <begin position="29"/>
        <end position="121"/>
    </location>
</feature>
<proteinExistence type="predicted"/>
<evidence type="ECO:0000256" key="2">
    <source>
        <dbReference type="SAM" id="SignalP"/>
    </source>
</evidence>
<evidence type="ECO:0000313" key="3">
    <source>
        <dbReference type="EMBL" id="MCO6159610.1"/>
    </source>
</evidence>
<feature type="signal peptide" evidence="2">
    <location>
        <begin position="1"/>
        <end position="28"/>
    </location>
</feature>
<gene>
    <name evidence="3" type="ORF">NF685_06145</name>
</gene>
<comment type="caution">
    <text evidence="3">The sequence shown here is derived from an EMBL/GenBank/DDBJ whole genome shotgun (WGS) entry which is preliminary data.</text>
</comment>
<protein>
    <submittedName>
        <fullName evidence="3">Uncharacterized protein</fullName>
    </submittedName>
</protein>
<dbReference type="EMBL" id="JAMXQU010000003">
    <property type="protein sequence ID" value="MCO6159610.1"/>
    <property type="molecule type" value="Genomic_DNA"/>
</dbReference>
<keyword evidence="4" id="KW-1185">Reference proteome</keyword>
<sequence length="121" mass="13004">MKRLRFLAYTIPLLGALFGHTALSPALAAEETGPLPDSGVKSPYSPLAIPTTLKPLPAALDSYLDQGYSIGAIARTGPELVMTLSRRGSTLICALTPPDTRNDQNVPTSRCWSLNKQDRKP</sequence>
<accession>A0ABT1CFH4</accession>
<dbReference type="Proteomes" id="UP001523401">
    <property type="component" value="Unassembled WGS sequence"/>
</dbReference>
<name>A0ABT1CFH4_9PROT</name>
<evidence type="ECO:0000313" key="4">
    <source>
        <dbReference type="Proteomes" id="UP001523401"/>
    </source>
</evidence>
<reference evidence="3 4" key="1">
    <citation type="submission" date="2022-06" db="EMBL/GenBank/DDBJ databases">
        <title>Whole-genome of Asaia lannensis strain LMG 27011T.</title>
        <authorList>
            <person name="Sombolestani A."/>
        </authorList>
    </citation>
    <scope>NUCLEOTIDE SEQUENCE [LARGE SCALE GENOMIC DNA]</scope>
    <source>
        <strain evidence="3 4">NBRC 102526</strain>
    </source>
</reference>
<feature type="compositionally biased region" description="Polar residues" evidence="1">
    <location>
        <begin position="103"/>
        <end position="115"/>
    </location>
</feature>
<feature type="region of interest" description="Disordered" evidence="1">
    <location>
        <begin position="95"/>
        <end position="121"/>
    </location>
</feature>
<evidence type="ECO:0000256" key="1">
    <source>
        <dbReference type="SAM" id="MobiDB-lite"/>
    </source>
</evidence>
<keyword evidence="2" id="KW-0732">Signal</keyword>
<organism evidence="3 4">
    <name type="scientific">Asaia lannensis NBRC 102526</name>
    <dbReference type="NCBI Taxonomy" id="1307926"/>
    <lineage>
        <taxon>Bacteria</taxon>
        <taxon>Pseudomonadati</taxon>
        <taxon>Pseudomonadota</taxon>
        <taxon>Alphaproteobacteria</taxon>
        <taxon>Acetobacterales</taxon>
        <taxon>Acetobacteraceae</taxon>
        <taxon>Asaia</taxon>
    </lineage>
</organism>
<dbReference type="RefSeq" id="WP_252848980.1">
    <property type="nucleotide sequence ID" value="NZ_BAPW01000023.1"/>
</dbReference>